<dbReference type="FunCoup" id="A0A061ENQ8">
    <property type="interactions" value="866"/>
</dbReference>
<keyword evidence="4" id="KW-0539">Nucleus</keyword>
<dbReference type="PANTHER" id="PTHR13859">
    <property type="entry name" value="ATROPHIN-RELATED"/>
    <property type="match status" value="1"/>
</dbReference>
<feature type="region of interest" description="Disordered" evidence="5">
    <location>
        <begin position="869"/>
        <end position="888"/>
    </location>
</feature>
<dbReference type="OMA" id="SYEHINT"/>
<evidence type="ECO:0000256" key="2">
    <source>
        <dbReference type="ARBA" id="ARBA00023015"/>
    </source>
</evidence>
<comment type="subcellular location">
    <subcellularLocation>
        <location evidence="1">Nucleus</location>
    </subcellularLocation>
</comment>
<dbReference type="eggNOG" id="ENOG502QQVN">
    <property type="taxonomic scope" value="Eukaryota"/>
</dbReference>
<evidence type="ECO:0000256" key="3">
    <source>
        <dbReference type="ARBA" id="ARBA00023163"/>
    </source>
</evidence>
<feature type="compositionally biased region" description="Polar residues" evidence="5">
    <location>
        <begin position="870"/>
        <end position="888"/>
    </location>
</feature>
<dbReference type="InterPro" id="IPR009057">
    <property type="entry name" value="Homeodomain-like_sf"/>
</dbReference>
<evidence type="ECO:0000256" key="1">
    <source>
        <dbReference type="ARBA" id="ARBA00004123"/>
    </source>
</evidence>
<keyword evidence="3" id="KW-0804">Transcription</keyword>
<feature type="region of interest" description="Disordered" evidence="5">
    <location>
        <begin position="466"/>
        <end position="491"/>
    </location>
</feature>
<dbReference type="Pfam" id="PF25826">
    <property type="entry name" value="DUF7952"/>
    <property type="match status" value="1"/>
</dbReference>
<reference evidence="8 9" key="1">
    <citation type="journal article" date="2013" name="Genome Biol.">
        <title>The genome sequence of the most widely cultivated cacao type and its use to identify candidate genes regulating pod color.</title>
        <authorList>
            <person name="Motamayor J.C."/>
            <person name="Mockaitis K."/>
            <person name="Schmutz J."/>
            <person name="Haiminen N."/>
            <person name="Iii D.L."/>
            <person name="Cornejo O."/>
            <person name="Findley S.D."/>
            <person name="Zheng P."/>
            <person name="Utro F."/>
            <person name="Royaert S."/>
            <person name="Saski C."/>
            <person name="Jenkins J."/>
            <person name="Podicheti R."/>
            <person name="Zhao M."/>
            <person name="Scheffler B.E."/>
            <person name="Stack J.C."/>
            <person name="Feltus F.A."/>
            <person name="Mustiga G.M."/>
            <person name="Amores F."/>
            <person name="Phillips W."/>
            <person name="Marelli J.P."/>
            <person name="May G.D."/>
            <person name="Shapiro H."/>
            <person name="Ma J."/>
            <person name="Bustamante C.D."/>
            <person name="Schnell R.J."/>
            <person name="Main D."/>
            <person name="Gilbert D."/>
            <person name="Parida L."/>
            <person name="Kuhn D.N."/>
        </authorList>
    </citation>
    <scope>NUCLEOTIDE SEQUENCE [LARGE SCALE GENOMIC DNA]</scope>
    <source>
        <strain evidence="9">cv. Matina 1-6</strain>
    </source>
</reference>
<dbReference type="FunFam" id="1.10.10.60:FF:000374">
    <property type="entry name" value="Arginine-glutamic acid dipeptide repeat protein"/>
    <property type="match status" value="1"/>
</dbReference>
<feature type="compositionally biased region" description="Polar residues" evidence="5">
    <location>
        <begin position="781"/>
        <end position="799"/>
    </location>
</feature>
<gene>
    <name evidence="8" type="ORF">TCM_021187</name>
</gene>
<proteinExistence type="predicted"/>
<feature type="region of interest" description="Disordered" evidence="5">
    <location>
        <begin position="817"/>
        <end position="844"/>
    </location>
</feature>
<dbReference type="PANTHER" id="PTHR13859:SF34">
    <property type="entry name" value="SANT DOMAIN-CONTAINING PROTEIN"/>
    <property type="match status" value="1"/>
</dbReference>
<sequence>MLMFSLVPESKIMILYILIMWQMHVAEINHFGNCTEDASNEQSLSAVSLDTYNVFEDPEVLPRVGDQYQVEIPPLITESDPLLLTDNPTDVKSSVVSYEHLMGLPVSIMWVSMEVGKIKHEPAETLVNSIDLSNKNESVKSECTLETHREDGDLMAKLEATDITPDDGIKFQESEKLALELEIKIEMHQKYYFGVPGTPSDAWNDLEEASFLLGLYIFGKNLVLVKKFVESKKMRDILSFYYGKFYRSEKYRRWSECRKMRRRRCIYGQRIFTGWRQQELLARLLPNVSEECQNTLLEVSKAFGEGKIMLEEYVFTLKATVGLNSLVSAVGIGKGKEDLTGITLEPMKANQVAPVRPEIPVGKACSALTPLEIINFLTGSYRLSKARSNDLFWEAVWPRLLARGWHSEQPASQGYTAGSKHSLVFLIPGVKKFSRRKLVKGDHYFDSVSDVLSRVASDPGLLELEIGADKGDSSKEENGTESDRDDLPNRQRHCYLKPRIPNRGADVMAFTVVDTSLDDGGKFKVRELRSLPIEMNISNSSDSEESTSEELIDESDLADTSCSGRVETNGLKPTEINHDREVYPDGNASNNKFPVDGQASTNVPAIPKDPKTKVCNGKAMKNQPSQRIKIDNKNNLAPVTKRCRKLTACSRKETIQKGKIISVSPGLKQKEASCCEGNPDGSAEIPSEVDPVEQQLSSASSSKGSPTIRGEGILRSTCAGAEQTHVEHQHRTLIDLNLPVLLDGETDEPFMGEVTESEHENPSRQPNNASQPEATCCMPSSELQPNMNARRQSTRNRPPTTKALEALACGFLTTTQKRKRRDGFARENSLSRASRRAHGGAKVSENYGDGMVDFKAEVKGNGMCNGNGVMEQTSDLTQMEVDSNLGVS</sequence>
<dbReference type="InParanoid" id="A0A061ENQ8"/>
<protein>
    <submittedName>
        <fullName evidence="8">Uncharacterized protein isoform 1</fullName>
    </submittedName>
</protein>
<accession>A0A061ENQ8</accession>
<keyword evidence="2" id="KW-0805">Transcription regulation</keyword>
<dbReference type="SUPFAM" id="SSF46689">
    <property type="entry name" value="Homeodomain-like"/>
    <property type="match status" value="1"/>
</dbReference>
<dbReference type="Pfam" id="PF24662">
    <property type="entry name" value="DUF7650"/>
    <property type="match status" value="1"/>
</dbReference>
<feature type="signal peptide" evidence="6">
    <location>
        <begin position="1"/>
        <end position="28"/>
    </location>
</feature>
<dbReference type="GO" id="GO:0005634">
    <property type="term" value="C:nucleus"/>
    <property type="evidence" value="ECO:0000318"/>
    <property type="project" value="GO_Central"/>
</dbReference>
<keyword evidence="6" id="KW-0732">Signal</keyword>
<dbReference type="Gramene" id="EOY06481">
    <property type="protein sequence ID" value="EOY06481"/>
    <property type="gene ID" value="TCM_021187"/>
</dbReference>
<organism evidence="8 9">
    <name type="scientific">Theobroma cacao</name>
    <name type="common">Cacao</name>
    <name type="synonym">Cocoa</name>
    <dbReference type="NCBI Taxonomy" id="3641"/>
    <lineage>
        <taxon>Eukaryota</taxon>
        <taxon>Viridiplantae</taxon>
        <taxon>Streptophyta</taxon>
        <taxon>Embryophyta</taxon>
        <taxon>Tracheophyta</taxon>
        <taxon>Spermatophyta</taxon>
        <taxon>Magnoliopsida</taxon>
        <taxon>eudicotyledons</taxon>
        <taxon>Gunneridae</taxon>
        <taxon>Pentapetalae</taxon>
        <taxon>rosids</taxon>
        <taxon>malvids</taxon>
        <taxon>Malvales</taxon>
        <taxon>Malvaceae</taxon>
        <taxon>Byttnerioideae</taxon>
        <taxon>Theobroma</taxon>
    </lineage>
</organism>
<evidence type="ECO:0000256" key="5">
    <source>
        <dbReference type="SAM" id="MobiDB-lite"/>
    </source>
</evidence>
<feature type="region of interest" description="Disordered" evidence="5">
    <location>
        <begin position="536"/>
        <end position="571"/>
    </location>
</feature>
<dbReference type="GO" id="GO:0003714">
    <property type="term" value="F:transcription corepressor activity"/>
    <property type="evidence" value="ECO:0000318"/>
    <property type="project" value="GO_Central"/>
</dbReference>
<evidence type="ECO:0000259" key="7">
    <source>
        <dbReference type="PROSITE" id="PS51293"/>
    </source>
</evidence>
<keyword evidence="9" id="KW-1185">Reference proteome</keyword>
<feature type="compositionally biased region" description="Polar residues" evidence="5">
    <location>
        <begin position="589"/>
        <end position="603"/>
    </location>
</feature>
<feature type="compositionally biased region" description="Basic and acidic residues" evidence="5">
    <location>
        <begin position="467"/>
        <end position="489"/>
    </location>
</feature>
<dbReference type="Proteomes" id="UP000026915">
    <property type="component" value="Chromosome 4"/>
</dbReference>
<feature type="compositionally biased region" description="Acidic residues" evidence="5">
    <location>
        <begin position="542"/>
        <end position="557"/>
    </location>
</feature>
<feature type="region of interest" description="Disordered" evidence="5">
    <location>
        <begin position="589"/>
        <end position="612"/>
    </location>
</feature>
<dbReference type="InterPro" id="IPR017884">
    <property type="entry name" value="SANT_dom"/>
</dbReference>
<dbReference type="STRING" id="3641.A0A061ENQ8"/>
<feature type="domain" description="SANT" evidence="7">
    <location>
        <begin position="198"/>
        <end position="250"/>
    </location>
</feature>
<feature type="chain" id="PRO_5001597623" evidence="6">
    <location>
        <begin position="29"/>
        <end position="888"/>
    </location>
</feature>
<dbReference type="AlphaFoldDB" id="A0A061ENQ8"/>
<evidence type="ECO:0000256" key="6">
    <source>
        <dbReference type="SAM" id="SignalP"/>
    </source>
</evidence>
<evidence type="ECO:0000256" key="4">
    <source>
        <dbReference type="ARBA" id="ARBA00023242"/>
    </source>
</evidence>
<feature type="compositionally biased region" description="Polar residues" evidence="5">
    <location>
        <begin position="763"/>
        <end position="773"/>
    </location>
</feature>
<feature type="region of interest" description="Disordered" evidence="5">
    <location>
        <begin position="753"/>
        <end position="802"/>
    </location>
</feature>
<evidence type="ECO:0000313" key="9">
    <source>
        <dbReference type="Proteomes" id="UP000026915"/>
    </source>
</evidence>
<feature type="region of interest" description="Disordered" evidence="5">
    <location>
        <begin position="668"/>
        <end position="711"/>
    </location>
</feature>
<dbReference type="InterPro" id="IPR057712">
    <property type="entry name" value="DUF7952"/>
</dbReference>
<name>A0A061ENQ8_THECC</name>
<dbReference type="PROSITE" id="PS51293">
    <property type="entry name" value="SANT"/>
    <property type="match status" value="1"/>
</dbReference>
<dbReference type="EMBL" id="CM001882">
    <property type="protein sequence ID" value="EOY06481.1"/>
    <property type="molecule type" value="Genomic_DNA"/>
</dbReference>
<dbReference type="InterPro" id="IPR056067">
    <property type="entry name" value="DUF7650"/>
</dbReference>
<evidence type="ECO:0000313" key="8">
    <source>
        <dbReference type="EMBL" id="EOY06481.1"/>
    </source>
</evidence>